<comment type="caution">
    <text evidence="1">The sequence shown here is derived from an EMBL/GenBank/DDBJ whole genome shotgun (WGS) entry which is preliminary data.</text>
</comment>
<evidence type="ECO:0000313" key="1">
    <source>
        <dbReference type="EMBL" id="RDX80391.1"/>
    </source>
</evidence>
<gene>
    <name evidence="1" type="ORF">CR513_39067</name>
</gene>
<reference evidence="1" key="1">
    <citation type="submission" date="2018-05" db="EMBL/GenBank/DDBJ databases">
        <title>Draft genome of Mucuna pruriens seed.</title>
        <authorList>
            <person name="Nnadi N.E."/>
            <person name="Vos R."/>
            <person name="Hasami M.H."/>
            <person name="Devisetty U.K."/>
            <person name="Aguiy J.C."/>
        </authorList>
    </citation>
    <scope>NUCLEOTIDE SEQUENCE [LARGE SCALE GENOMIC DNA]</scope>
    <source>
        <strain evidence="1">JCA_2017</strain>
    </source>
</reference>
<proteinExistence type="predicted"/>
<dbReference type="AlphaFoldDB" id="A0A371FQ64"/>
<evidence type="ECO:0000313" key="2">
    <source>
        <dbReference type="Proteomes" id="UP000257109"/>
    </source>
</evidence>
<protein>
    <submittedName>
        <fullName evidence="1">Uncharacterized protein</fullName>
    </submittedName>
</protein>
<sequence>MHSGARKPQRLAITSAPLPSFQGDRRGRILVHVLGALKFRPNSIFTTLHSLALTPNLHDGVRLKLSQSNFVASELALSRDRVGFVSTETRSDQSLPRASRHSTLSLFDAYKKTVKHGHQIGAIAEDISSFVSSCAKIELSRIPNNSSPVINNSDSFKYSSTNNFVEAEHMENNDRTLMELATPDVVYQPWCIQRRSPQALKGIPCGLFHNEAARDTRGLYQNEGVSIFLVSSCKGLAISVAGSLQHLGRHEAYVFEEVLSSIKNCDHQERNLLDKATF</sequence>
<organism evidence="1 2">
    <name type="scientific">Mucuna pruriens</name>
    <name type="common">Velvet bean</name>
    <name type="synonym">Dolichos pruriens</name>
    <dbReference type="NCBI Taxonomy" id="157652"/>
    <lineage>
        <taxon>Eukaryota</taxon>
        <taxon>Viridiplantae</taxon>
        <taxon>Streptophyta</taxon>
        <taxon>Embryophyta</taxon>
        <taxon>Tracheophyta</taxon>
        <taxon>Spermatophyta</taxon>
        <taxon>Magnoliopsida</taxon>
        <taxon>eudicotyledons</taxon>
        <taxon>Gunneridae</taxon>
        <taxon>Pentapetalae</taxon>
        <taxon>rosids</taxon>
        <taxon>fabids</taxon>
        <taxon>Fabales</taxon>
        <taxon>Fabaceae</taxon>
        <taxon>Papilionoideae</taxon>
        <taxon>50 kb inversion clade</taxon>
        <taxon>NPAAA clade</taxon>
        <taxon>indigoferoid/millettioid clade</taxon>
        <taxon>Phaseoleae</taxon>
        <taxon>Mucuna</taxon>
    </lineage>
</organism>
<keyword evidence="2" id="KW-1185">Reference proteome</keyword>
<accession>A0A371FQ64</accession>
<dbReference type="EMBL" id="QJKJ01008237">
    <property type="protein sequence ID" value="RDX80391.1"/>
    <property type="molecule type" value="Genomic_DNA"/>
</dbReference>
<name>A0A371FQ64_MUCPR</name>
<feature type="non-terminal residue" evidence="1">
    <location>
        <position position="1"/>
    </location>
</feature>
<dbReference type="Proteomes" id="UP000257109">
    <property type="component" value="Unassembled WGS sequence"/>
</dbReference>